<accession>A0A0A1I5L9</accession>
<keyword evidence="2" id="KW-1185">Reference proteome</keyword>
<evidence type="ECO:0000313" key="2">
    <source>
        <dbReference type="Proteomes" id="UP000030712"/>
    </source>
</evidence>
<dbReference type="RefSeq" id="YP_009784273.1">
    <property type="nucleotide sequence ID" value="NC_047743.1"/>
</dbReference>
<protein>
    <submittedName>
        <fullName evidence="1">Uncharacterized protein</fullName>
    </submittedName>
</protein>
<sequence>MRQQFRTNLPEQDDLHPLSVQLKDDKWHVFDASTGGWSKEGFESYKGADALAREIKHQQKVNAAARVLELAQAKEQA</sequence>
<reference evidence="1 2" key="1">
    <citation type="submission" date="2013-10" db="EMBL/GenBank/DDBJ databases">
        <title>Novel phages display a temperature dependent lifestyle choice that underpins the population dynamics of a tropical bacterial pathogen.</title>
        <authorList>
            <person name="Shan J."/>
            <person name="Korbrisate S."/>
            <person name="Adler-Lazer N."/>
            <person name="Clokie M."/>
            <person name="Galyov E."/>
        </authorList>
    </citation>
    <scope>NUCLEOTIDE SEQUENCE [LARGE SCALE GENOMIC DNA]</scope>
</reference>
<organism evidence="1 2">
    <name type="scientific">Burkholderia phage Bp-AMP1</name>
    <dbReference type="NCBI Taxonomy" id="1432428"/>
    <lineage>
        <taxon>Viruses</taxon>
        <taxon>Duplodnaviria</taxon>
        <taxon>Heunggongvirae</taxon>
        <taxon>Uroviricota</taxon>
        <taxon>Caudoviricetes</taxon>
        <taxon>Autographivirales</taxon>
        <taxon>Autonotataviridae</taxon>
        <taxon>Ampunavirus</taxon>
        <taxon>Ampunavirus BpAMP1</taxon>
    </lineage>
</organism>
<proteinExistence type="predicted"/>
<dbReference type="GeneID" id="54974270"/>
<evidence type="ECO:0000313" key="1">
    <source>
        <dbReference type="EMBL" id="CDK30083.1"/>
    </source>
</evidence>
<dbReference type="EMBL" id="HG793132">
    <property type="protein sequence ID" value="CDK30083.1"/>
    <property type="molecule type" value="Genomic_DNA"/>
</dbReference>
<name>A0A0A1I5L9_9CAUD</name>
<dbReference type="KEGG" id="vg:54974270"/>
<dbReference type="Proteomes" id="UP000030712">
    <property type="component" value="Segment"/>
</dbReference>